<dbReference type="InterPro" id="IPR027417">
    <property type="entry name" value="P-loop_NTPase"/>
</dbReference>
<keyword evidence="5" id="KW-1185">Reference proteome</keyword>
<protein>
    <submittedName>
        <fullName evidence="4">AAA family ATPase</fullName>
    </submittedName>
</protein>
<sequence length="812" mass="87374">MAPLLHRDRELTVFGEAIDELRSGRPTVASILGENGMGKSSLLGAITEMLPQRSRVLRARCHPSESHFAYGMVRQLFDPVLASGERTRKQFDRASGGDGAATHDLLLNLFHLTRDLVADHPVVIAIDDLSFADTPSLRWFSYIARRLDDLPVMMVATLPGSTPAGPAADLGKLPYARFVQLRPFCATCTADFVAEALGAPPDVELAALCHTLSQGNPLVLRELTSRMRQARVSPGEPDADQVLEIGTAALSDTVLEWLHDHDPVASELLTQLAVMGPETDITVAAILLSQGEPQIRQARRALVQAGLVTEGPPVRFRNPLIRAAVLSRIDNQTRLGLHERGAALLDRLGAPAAQTAEHLMLTDSDWGVPVLRRAATEAVAAREYDDATRYLRRALACSGDAATIHELTLQLGMVELRHDLDACVRHAEALATTAPDPARRARSLLNLASPALAASTVGVRPFVTAAHELATVADPPREPLLRLTAQGVLSGYRTGLRRSLRMAVSGVQDAPAKEFSGALAAMVAAGGRYPDTARRLAMRATRERSRRDRPVGTGLVGAALAFGWTGRPEEALDVCARILQDARTWDQPDLHALGLLLRSDVGHRRGESADSLRDALDAREGAELIGARVLATAARACGARALIRLDRVEDAAALMRDTVTPADAHPLVKSMVLEVQGLIAAAADDHVTALSLFLDCGHRLSARGITNPACLPWRAHAAQAYTALGEHSAARTIATEPPGSRDHAPDAQPSHARVVLTPAEQRVVELVRQGMSSMEVAERLCLSKRTIDTHLGRIYRKLGIRGRHQLSTALGL</sequence>
<dbReference type="PRINTS" id="PR00038">
    <property type="entry name" value="HTHLUXR"/>
</dbReference>
<keyword evidence="1" id="KW-0547">Nucleotide-binding</keyword>
<dbReference type="Gene3D" id="3.40.50.300">
    <property type="entry name" value="P-loop containing nucleotide triphosphate hydrolases"/>
    <property type="match status" value="1"/>
</dbReference>
<dbReference type="Pfam" id="PF13191">
    <property type="entry name" value="AAA_16"/>
    <property type="match status" value="1"/>
</dbReference>
<dbReference type="Proteomes" id="UP001589610">
    <property type="component" value="Unassembled WGS sequence"/>
</dbReference>
<dbReference type="EMBL" id="JBHMBS010000004">
    <property type="protein sequence ID" value="MFB9676023.1"/>
    <property type="molecule type" value="Genomic_DNA"/>
</dbReference>
<evidence type="ECO:0000313" key="5">
    <source>
        <dbReference type="Proteomes" id="UP001589610"/>
    </source>
</evidence>
<accession>A0ABV5TEB0</accession>
<reference evidence="4 5" key="1">
    <citation type="submission" date="2024-09" db="EMBL/GenBank/DDBJ databases">
        <authorList>
            <person name="Sun Q."/>
            <person name="Mori K."/>
        </authorList>
    </citation>
    <scope>NUCLEOTIDE SEQUENCE [LARGE SCALE GENOMIC DNA]</scope>
    <source>
        <strain evidence="4 5">JCM 3028</strain>
    </source>
</reference>
<dbReference type="SMART" id="SM00421">
    <property type="entry name" value="HTH_LUXR"/>
    <property type="match status" value="1"/>
</dbReference>
<evidence type="ECO:0000256" key="1">
    <source>
        <dbReference type="ARBA" id="ARBA00022741"/>
    </source>
</evidence>
<dbReference type="Pfam" id="PF00196">
    <property type="entry name" value="GerE"/>
    <property type="match status" value="1"/>
</dbReference>
<dbReference type="PANTHER" id="PTHR16305">
    <property type="entry name" value="TESTICULAR SOLUBLE ADENYLYL CYCLASE"/>
    <property type="match status" value="1"/>
</dbReference>
<organism evidence="4 5">
    <name type="scientific">Streptosporangium vulgare</name>
    <dbReference type="NCBI Taxonomy" id="46190"/>
    <lineage>
        <taxon>Bacteria</taxon>
        <taxon>Bacillati</taxon>
        <taxon>Actinomycetota</taxon>
        <taxon>Actinomycetes</taxon>
        <taxon>Streptosporangiales</taxon>
        <taxon>Streptosporangiaceae</taxon>
        <taxon>Streptosporangium</taxon>
    </lineage>
</organism>
<gene>
    <name evidence="4" type="ORF">ACFFRH_11030</name>
</gene>
<dbReference type="SUPFAM" id="SSF46894">
    <property type="entry name" value="C-terminal effector domain of the bipartite response regulators"/>
    <property type="match status" value="1"/>
</dbReference>
<dbReference type="CDD" id="cd06170">
    <property type="entry name" value="LuxR_C_like"/>
    <property type="match status" value="1"/>
</dbReference>
<proteinExistence type="predicted"/>
<name>A0ABV5TEB0_9ACTN</name>
<dbReference type="PANTHER" id="PTHR16305:SF35">
    <property type="entry name" value="TRANSCRIPTIONAL ACTIVATOR DOMAIN"/>
    <property type="match status" value="1"/>
</dbReference>
<dbReference type="InterPro" id="IPR016032">
    <property type="entry name" value="Sig_transdc_resp-reg_C-effctor"/>
</dbReference>
<dbReference type="Gene3D" id="1.10.10.10">
    <property type="entry name" value="Winged helix-like DNA-binding domain superfamily/Winged helix DNA-binding domain"/>
    <property type="match status" value="1"/>
</dbReference>
<dbReference type="InterPro" id="IPR041664">
    <property type="entry name" value="AAA_16"/>
</dbReference>
<evidence type="ECO:0000256" key="2">
    <source>
        <dbReference type="ARBA" id="ARBA00022840"/>
    </source>
</evidence>
<dbReference type="PROSITE" id="PS50043">
    <property type="entry name" value="HTH_LUXR_2"/>
    <property type="match status" value="1"/>
</dbReference>
<feature type="domain" description="HTH luxR-type" evidence="3">
    <location>
        <begin position="749"/>
        <end position="812"/>
    </location>
</feature>
<dbReference type="RefSeq" id="WP_344743239.1">
    <property type="nucleotide sequence ID" value="NZ_BAAAWW010000019.1"/>
</dbReference>
<keyword evidence="2" id="KW-0067">ATP-binding</keyword>
<evidence type="ECO:0000313" key="4">
    <source>
        <dbReference type="EMBL" id="MFB9676023.1"/>
    </source>
</evidence>
<dbReference type="PROSITE" id="PS00622">
    <property type="entry name" value="HTH_LUXR_1"/>
    <property type="match status" value="1"/>
</dbReference>
<dbReference type="InterPro" id="IPR000792">
    <property type="entry name" value="Tscrpt_reg_LuxR_C"/>
</dbReference>
<evidence type="ECO:0000259" key="3">
    <source>
        <dbReference type="PROSITE" id="PS50043"/>
    </source>
</evidence>
<dbReference type="SUPFAM" id="SSF52540">
    <property type="entry name" value="P-loop containing nucleoside triphosphate hydrolases"/>
    <property type="match status" value="1"/>
</dbReference>
<dbReference type="InterPro" id="IPR036388">
    <property type="entry name" value="WH-like_DNA-bd_sf"/>
</dbReference>
<comment type="caution">
    <text evidence="4">The sequence shown here is derived from an EMBL/GenBank/DDBJ whole genome shotgun (WGS) entry which is preliminary data.</text>
</comment>